<keyword evidence="3" id="KW-0349">Heme</keyword>
<evidence type="ECO:0000256" key="7">
    <source>
        <dbReference type="ARBA" id="ARBA00023004"/>
    </source>
</evidence>
<dbReference type="GO" id="GO:0005886">
    <property type="term" value="C:plasma membrane"/>
    <property type="evidence" value="ECO:0007669"/>
    <property type="project" value="TreeGrafter"/>
</dbReference>
<dbReference type="InterPro" id="IPR036927">
    <property type="entry name" value="Cyt_c_oxase-like_su1_sf"/>
</dbReference>
<keyword evidence="9" id="KW-0472">Membrane</keyword>
<name>A0A062UMN0_9PROT</name>
<protein>
    <submittedName>
        <fullName evidence="11">Cytochrome O ubiquinol oxidase</fullName>
    </submittedName>
</protein>
<evidence type="ECO:0000256" key="8">
    <source>
        <dbReference type="ARBA" id="ARBA00023008"/>
    </source>
</evidence>
<organism evidence="11 12">
    <name type="scientific">Hyphomonas beringensis</name>
    <dbReference type="NCBI Taxonomy" id="1280946"/>
    <lineage>
        <taxon>Bacteria</taxon>
        <taxon>Pseudomonadati</taxon>
        <taxon>Pseudomonadota</taxon>
        <taxon>Alphaproteobacteria</taxon>
        <taxon>Hyphomonadales</taxon>
        <taxon>Hyphomonadaceae</taxon>
        <taxon>Hyphomonas</taxon>
    </lineage>
</organism>
<accession>A0A062UMN0</accession>
<dbReference type="PANTHER" id="PTHR10422">
    <property type="entry name" value="CYTOCHROME C OXIDASE SUBUNIT 1"/>
    <property type="match status" value="1"/>
</dbReference>
<comment type="similarity">
    <text evidence="1">Belongs to the heme-copper respiratory oxidase family.</text>
</comment>
<gene>
    <name evidence="11" type="ORF">HY29_01210</name>
</gene>
<dbReference type="PROSITE" id="PS50855">
    <property type="entry name" value="COX1"/>
    <property type="match status" value="1"/>
</dbReference>
<dbReference type="AlphaFoldDB" id="A0A062UMN0"/>
<reference evidence="11 12" key="1">
    <citation type="journal article" date="2014" name="Antonie Van Leeuwenhoek">
        <title>Hyphomonas beringensis sp. nov. and Hyphomonas chukchiensis sp. nov., isolated from surface seawater of the Bering Sea and Chukchi Sea.</title>
        <authorList>
            <person name="Li C."/>
            <person name="Lai Q."/>
            <person name="Li G."/>
            <person name="Dong C."/>
            <person name="Wang J."/>
            <person name="Liao Y."/>
            <person name="Shao Z."/>
        </authorList>
    </citation>
    <scope>NUCLEOTIDE SEQUENCE [LARGE SCALE GENOMIC DNA]</scope>
    <source>
        <strain evidence="11 12">25B14_1</strain>
    </source>
</reference>
<keyword evidence="5" id="KW-0479">Metal-binding</keyword>
<feature type="transmembrane region" description="Helical" evidence="9">
    <location>
        <begin position="129"/>
        <end position="147"/>
    </location>
</feature>
<feature type="transmembrane region" description="Helical" evidence="9">
    <location>
        <begin position="607"/>
        <end position="624"/>
    </location>
</feature>
<feature type="transmembrane region" description="Helical" evidence="9">
    <location>
        <begin position="401"/>
        <end position="423"/>
    </location>
</feature>
<feature type="transmembrane region" description="Helical" evidence="9">
    <location>
        <begin position="168"/>
        <end position="190"/>
    </location>
</feature>
<feature type="transmembrane region" description="Helical" evidence="9">
    <location>
        <begin position="443"/>
        <end position="460"/>
    </location>
</feature>
<evidence type="ECO:0000259" key="10">
    <source>
        <dbReference type="PROSITE" id="PS50855"/>
    </source>
</evidence>
<dbReference type="GO" id="GO:0020037">
    <property type="term" value="F:heme binding"/>
    <property type="evidence" value="ECO:0007669"/>
    <property type="project" value="InterPro"/>
</dbReference>
<dbReference type="EMBL" id="AWFF01000001">
    <property type="protein sequence ID" value="KCZ57375.1"/>
    <property type="molecule type" value="Genomic_DNA"/>
</dbReference>
<feature type="transmembrane region" description="Helical" evidence="9">
    <location>
        <begin position="31"/>
        <end position="53"/>
    </location>
</feature>
<feature type="transmembrane region" description="Helical" evidence="9">
    <location>
        <begin position="298"/>
        <end position="318"/>
    </location>
</feature>
<dbReference type="PRINTS" id="PR01165">
    <property type="entry name" value="CYCOXIDASEI"/>
</dbReference>
<feature type="transmembrane region" description="Helical" evidence="9">
    <location>
        <begin position="245"/>
        <end position="266"/>
    </location>
</feature>
<dbReference type="Proteomes" id="UP000027037">
    <property type="component" value="Unassembled WGS sequence"/>
</dbReference>
<keyword evidence="6" id="KW-0249">Electron transport</keyword>
<dbReference type="GO" id="GO:0015990">
    <property type="term" value="P:electron transport coupled proton transport"/>
    <property type="evidence" value="ECO:0007669"/>
    <property type="project" value="TreeGrafter"/>
</dbReference>
<evidence type="ECO:0000256" key="1">
    <source>
        <dbReference type="ARBA" id="ARBA00009578"/>
    </source>
</evidence>
<feature type="transmembrane region" description="Helical" evidence="9">
    <location>
        <begin position="73"/>
        <end position="90"/>
    </location>
</feature>
<dbReference type="Gene3D" id="1.20.210.10">
    <property type="entry name" value="Cytochrome c oxidase-like, subunit I domain"/>
    <property type="match status" value="1"/>
</dbReference>
<sequence>MIQQTNPIFGRLDWSVTPYTDLLNKVTSSTIVGAGAATVLVVGAIGAVALLTWMRWWKPLFRDWLTSADAKKIGIMYIVLALVMMARGIIEGFVMRAHQATALGTLAAPESGLVAPDHFAQLFSTHGTIMIFFVAMPLLIGLINFVLPQQLGARDMAFPVLNQVSLGMTAAGAGLIMISLLVGQFGTGGWTMYPPYTGIEYSPGEGVDYWLWAIMISGIGSTLTGMNFAVTIFKKRAPGMHFMRMPLFCWTSLCVAIMLIYAMPALTVSSTMLLLDRYAGFHFFTNAAGGNMMNYANIFWMFGHPEVYILVLPAFGVFSEISSTFSGKKLYGYTSLVIASMSISVISFTVWLHHFFTMGSSVPVNIAFGIATMVIGIPTGVKIYDWMATMWRGRIRVTTPIVYLVGFFMLFVIGGLSGIILANPSIDYQVHNSTFLVAHFHNVIIPGVLFGMLAGIHYWFPKAFGFRLSETWGRLTAYLFIGGFLCTFMPLYVLGLMGMPRRSPTFQNPDFMPWMYIAAFGGVLMLAALTSLTWTFWTSWRNRERLAVPGGDPWNGATLEWSSPAPVPEWNFPHIPVVTARDDWGATKRGGDPWRGPDEYVDIEMPANTYFGVTLAGAAFLLGFAMTWHIWWLSIVSLFTIVAALFWRGLQVVEPVIVPAEEVERADKQYRDRIASLTPVRRVEEETEHNRGVPDITEFAG</sequence>
<evidence type="ECO:0000256" key="4">
    <source>
        <dbReference type="ARBA" id="ARBA00022660"/>
    </source>
</evidence>
<dbReference type="GO" id="GO:0009060">
    <property type="term" value="P:aerobic respiration"/>
    <property type="evidence" value="ECO:0007669"/>
    <property type="project" value="InterPro"/>
</dbReference>
<feature type="transmembrane region" description="Helical" evidence="9">
    <location>
        <begin position="514"/>
        <end position="537"/>
    </location>
</feature>
<evidence type="ECO:0000256" key="6">
    <source>
        <dbReference type="ARBA" id="ARBA00022982"/>
    </source>
</evidence>
<keyword evidence="7" id="KW-0408">Iron</keyword>
<evidence type="ECO:0000313" key="11">
    <source>
        <dbReference type="EMBL" id="KCZ57375.1"/>
    </source>
</evidence>
<dbReference type="PANTHER" id="PTHR10422:SF35">
    <property type="entry name" value="CYTOCHROME BO(3) UBIQUINOL OXIDASE SUBUNIT 1"/>
    <property type="match status" value="1"/>
</dbReference>
<keyword evidence="9" id="KW-1133">Transmembrane helix</keyword>
<dbReference type="eggNOG" id="COG0843">
    <property type="taxonomic scope" value="Bacteria"/>
</dbReference>
<keyword evidence="4" id="KW-0679">Respiratory chain</keyword>
<feature type="transmembrane region" description="Helical" evidence="9">
    <location>
        <begin position="472"/>
        <end position="494"/>
    </location>
</feature>
<dbReference type="SUPFAM" id="SSF81442">
    <property type="entry name" value="Cytochrome c oxidase subunit I-like"/>
    <property type="match status" value="1"/>
</dbReference>
<dbReference type="STRING" id="1280946.HY29_01210"/>
<dbReference type="InterPro" id="IPR000883">
    <property type="entry name" value="Cyt_C_Oxase_1"/>
</dbReference>
<dbReference type="InterPro" id="IPR023616">
    <property type="entry name" value="Cyt_c_oxase-like_su1_dom"/>
</dbReference>
<keyword evidence="12" id="KW-1185">Reference proteome</keyword>
<dbReference type="GO" id="GO:0004129">
    <property type="term" value="F:cytochrome-c oxidase activity"/>
    <property type="evidence" value="ECO:0007669"/>
    <property type="project" value="InterPro"/>
</dbReference>
<dbReference type="GO" id="GO:0046872">
    <property type="term" value="F:metal ion binding"/>
    <property type="evidence" value="ECO:0007669"/>
    <property type="project" value="UniProtKB-KW"/>
</dbReference>
<dbReference type="RefSeq" id="WP_081811166.1">
    <property type="nucleotide sequence ID" value="NZ_AWFF01000001.1"/>
</dbReference>
<keyword evidence="9" id="KW-0812">Transmembrane</keyword>
<feature type="transmembrane region" description="Helical" evidence="9">
    <location>
        <begin position="330"/>
        <end position="356"/>
    </location>
</feature>
<comment type="caution">
    <text evidence="11">The sequence shown here is derived from an EMBL/GenBank/DDBJ whole genome shotgun (WGS) entry which is preliminary data.</text>
</comment>
<dbReference type="GO" id="GO:0009486">
    <property type="term" value="F:cytochrome bo3 ubiquinol oxidase activity"/>
    <property type="evidence" value="ECO:0007669"/>
    <property type="project" value="TreeGrafter"/>
</dbReference>
<dbReference type="PATRIC" id="fig|1280946.3.peg.233"/>
<evidence type="ECO:0000256" key="3">
    <source>
        <dbReference type="ARBA" id="ARBA00022617"/>
    </source>
</evidence>
<evidence type="ECO:0000256" key="2">
    <source>
        <dbReference type="ARBA" id="ARBA00022448"/>
    </source>
</evidence>
<dbReference type="GO" id="GO:0022904">
    <property type="term" value="P:respiratory electron transport chain"/>
    <property type="evidence" value="ECO:0007669"/>
    <property type="project" value="TreeGrafter"/>
</dbReference>
<dbReference type="OrthoDB" id="9803294at2"/>
<feature type="domain" description="Cytochrome oxidase subunit I profile" evidence="10">
    <location>
        <begin position="64"/>
        <end position="579"/>
    </location>
</feature>
<evidence type="ECO:0000256" key="5">
    <source>
        <dbReference type="ARBA" id="ARBA00022723"/>
    </source>
</evidence>
<feature type="transmembrane region" description="Helical" evidence="9">
    <location>
        <begin position="210"/>
        <end position="233"/>
    </location>
</feature>
<dbReference type="Pfam" id="PF00115">
    <property type="entry name" value="COX1"/>
    <property type="match status" value="1"/>
</dbReference>
<evidence type="ECO:0000313" key="12">
    <source>
        <dbReference type="Proteomes" id="UP000027037"/>
    </source>
</evidence>
<keyword evidence="2" id="KW-0813">Transport</keyword>
<evidence type="ECO:0000256" key="9">
    <source>
        <dbReference type="SAM" id="Phobius"/>
    </source>
</evidence>
<proteinExistence type="inferred from homology"/>
<feature type="transmembrane region" description="Helical" evidence="9">
    <location>
        <begin position="362"/>
        <end position="381"/>
    </location>
</feature>
<keyword evidence="8" id="KW-0186">Copper</keyword>